<sequence length="257" mass="29918">MRYGAGTIKWNKEELQGIDRKSRKIMTMNEELHPRSDFGRIYVPRKKGGRDLISCEICVRREENNLSWYVRNSEEALLRKVGDSNVVNISEAVDPKEYKALICSAQEQALRANYTRFHIDHTAESPLCRMCGSKGETVAHVVSEYGKMAQTEYKGRHDNVARYIHWQLCGKCGLERADSWYEQKPGGVVESENFKILWDFTVQCDRKIEARRPYIVFIDKKEREVVIIDVAFPGDDRVKDKELEKLEKYQLFSDEIA</sequence>
<reference evidence="1 2" key="1">
    <citation type="submission" date="2022-05" db="EMBL/GenBank/DDBJ databases">
        <authorList>
            <consortium name="Genoscope - CEA"/>
            <person name="William W."/>
        </authorList>
    </citation>
    <scope>NUCLEOTIDE SEQUENCE [LARGE SCALE GENOMIC DNA]</scope>
</reference>
<comment type="caution">
    <text evidence="1">The sequence shown here is derived from an EMBL/GenBank/DDBJ whole genome shotgun (WGS) entry which is preliminary data.</text>
</comment>
<gene>
    <name evidence="1" type="ORF">PEVE_00002039</name>
</gene>
<evidence type="ECO:0000313" key="1">
    <source>
        <dbReference type="EMBL" id="CAH3155978.1"/>
    </source>
</evidence>
<dbReference type="PANTHER" id="PTHR35450">
    <property type="entry name" value="REVERSE TRANSCRIPTASE DOMAIN-CONTAINING PROTEIN"/>
    <property type="match status" value="1"/>
</dbReference>
<protein>
    <submittedName>
        <fullName evidence="1">Uncharacterized protein</fullName>
    </submittedName>
</protein>
<proteinExistence type="predicted"/>
<organism evidence="1 2">
    <name type="scientific">Porites evermanni</name>
    <dbReference type="NCBI Taxonomy" id="104178"/>
    <lineage>
        <taxon>Eukaryota</taxon>
        <taxon>Metazoa</taxon>
        <taxon>Cnidaria</taxon>
        <taxon>Anthozoa</taxon>
        <taxon>Hexacorallia</taxon>
        <taxon>Scleractinia</taxon>
        <taxon>Fungiina</taxon>
        <taxon>Poritidae</taxon>
        <taxon>Porites</taxon>
    </lineage>
</organism>
<keyword evidence="2" id="KW-1185">Reference proteome</keyword>
<dbReference type="EMBL" id="CALNXI010001111">
    <property type="protein sequence ID" value="CAH3155978.1"/>
    <property type="molecule type" value="Genomic_DNA"/>
</dbReference>
<dbReference type="Proteomes" id="UP001159427">
    <property type="component" value="Unassembled WGS sequence"/>
</dbReference>
<accession>A0ABN8Q6H8</accession>
<evidence type="ECO:0000313" key="2">
    <source>
        <dbReference type="Proteomes" id="UP001159427"/>
    </source>
</evidence>
<dbReference type="PANTHER" id="PTHR35450:SF2">
    <property type="entry name" value="REVERSE TRANSCRIPTASE DOMAIN-CONTAINING PROTEIN"/>
    <property type="match status" value="1"/>
</dbReference>
<name>A0ABN8Q6H8_9CNID</name>